<dbReference type="EMBL" id="BARV01000704">
    <property type="protein sequence ID" value="GAI01471.1"/>
    <property type="molecule type" value="Genomic_DNA"/>
</dbReference>
<evidence type="ECO:0000313" key="1">
    <source>
        <dbReference type="EMBL" id="GAI01471.1"/>
    </source>
</evidence>
<gene>
    <name evidence="1" type="ORF">S06H3_02414</name>
</gene>
<sequence length="56" mass="6478">DTFLDSLKRQNESMTTVRQAILDISHRTITLLAEIRRLDGEIAELRQARARVKTKV</sequence>
<accession>X1L6H6</accession>
<feature type="non-terminal residue" evidence="1">
    <location>
        <position position="1"/>
    </location>
</feature>
<protein>
    <submittedName>
        <fullName evidence="1">Uncharacterized protein</fullName>
    </submittedName>
</protein>
<comment type="caution">
    <text evidence="1">The sequence shown here is derived from an EMBL/GenBank/DDBJ whole genome shotgun (WGS) entry which is preliminary data.</text>
</comment>
<reference evidence="1" key="1">
    <citation type="journal article" date="2014" name="Front. Microbiol.">
        <title>High frequency of phylogenetically diverse reductive dehalogenase-homologous genes in deep subseafloor sedimentary metagenomes.</title>
        <authorList>
            <person name="Kawai M."/>
            <person name="Futagami T."/>
            <person name="Toyoda A."/>
            <person name="Takaki Y."/>
            <person name="Nishi S."/>
            <person name="Hori S."/>
            <person name="Arai W."/>
            <person name="Tsubouchi T."/>
            <person name="Morono Y."/>
            <person name="Uchiyama I."/>
            <person name="Ito T."/>
            <person name="Fujiyama A."/>
            <person name="Inagaki F."/>
            <person name="Takami H."/>
        </authorList>
    </citation>
    <scope>NUCLEOTIDE SEQUENCE</scope>
    <source>
        <strain evidence="1">Expedition CK06-06</strain>
    </source>
</reference>
<organism evidence="1">
    <name type="scientific">marine sediment metagenome</name>
    <dbReference type="NCBI Taxonomy" id="412755"/>
    <lineage>
        <taxon>unclassified sequences</taxon>
        <taxon>metagenomes</taxon>
        <taxon>ecological metagenomes</taxon>
    </lineage>
</organism>
<proteinExistence type="predicted"/>
<name>X1L6H6_9ZZZZ</name>
<dbReference type="AlphaFoldDB" id="X1L6H6"/>